<dbReference type="Gene3D" id="1.10.8.260">
    <property type="entry name" value="HI0933 insert domain-like"/>
    <property type="match status" value="1"/>
</dbReference>
<proteinExistence type="predicted"/>
<feature type="domain" description="RsdA/BaiN/AoA(So)-like Rossmann fold-like" evidence="5">
    <location>
        <begin position="10"/>
        <end position="408"/>
    </location>
</feature>
<dbReference type="SUPFAM" id="SSF160996">
    <property type="entry name" value="HI0933 insert domain-like"/>
    <property type="match status" value="1"/>
</dbReference>
<feature type="domain" description="RsdA/BaiN/AoA(So)-like insert" evidence="6">
    <location>
        <begin position="198"/>
        <end position="356"/>
    </location>
</feature>
<dbReference type="Pfam" id="PF22780">
    <property type="entry name" value="HI0933_like_1st"/>
    <property type="match status" value="1"/>
</dbReference>
<evidence type="ECO:0000259" key="6">
    <source>
        <dbReference type="Pfam" id="PF22780"/>
    </source>
</evidence>
<comment type="cofactor">
    <cofactor evidence="1">
        <name>FAD</name>
        <dbReference type="ChEBI" id="CHEBI:57692"/>
    </cofactor>
</comment>
<sequence>MRCMNGLRHKVVVLGGGAAGMMAAGAAAEAGAKVILVEQNDRLGKKLAITGKGRCNVTNCCSAEEVLKNIPRNARFLYSALDAFSPEQAMAFFEAHGCPLKVERGNRVFPISDKSASVIGALEQYLRSGGVEVFRGKAIKLLTQEGTVCGVETSRGTISASRVILATGGRSYPLTGSDGSGYGLAQEVGHTIVPTWGSLVPLEEDGDYCARLQGLSLRNCAIKVKNQAGKTIYQDFGELLFTHFGLSGPVILSASAHGKPGDLHTVFIDLKPALDEQKLDLRILRDFEQYQNRTIEHALQDLYPRLLIPVMVERAGIPPETRANSVTRAQRRRLLELTKAFPVKIRGRRPVEEAIITAGGVSVREVNPKTMESKLVHGLYLAGEILDVDGYTGGFNLQIAWATGRAAGLAAARKEEEERP</sequence>
<dbReference type="PRINTS" id="PR00411">
    <property type="entry name" value="PNDRDTASEI"/>
</dbReference>
<dbReference type="InterPro" id="IPR023166">
    <property type="entry name" value="BaiN-like_dom_sf"/>
</dbReference>
<evidence type="ECO:0000256" key="4">
    <source>
        <dbReference type="SAM" id="SignalP"/>
    </source>
</evidence>
<dbReference type="Pfam" id="PF03486">
    <property type="entry name" value="HI0933_like"/>
    <property type="match status" value="1"/>
</dbReference>
<evidence type="ECO:0000256" key="1">
    <source>
        <dbReference type="ARBA" id="ARBA00001974"/>
    </source>
</evidence>
<reference evidence="7" key="1">
    <citation type="submission" date="2020-10" db="EMBL/GenBank/DDBJ databases">
        <authorList>
            <person name="Gilroy R."/>
        </authorList>
    </citation>
    <scope>NUCLEOTIDE SEQUENCE</scope>
    <source>
        <strain evidence="7">ChiHjej9B8-7071</strain>
    </source>
</reference>
<dbReference type="InterPro" id="IPR057661">
    <property type="entry name" value="RsdA/BaiN/AoA(So)_Rossmann"/>
</dbReference>
<dbReference type="Gene3D" id="3.50.50.60">
    <property type="entry name" value="FAD/NAD(P)-binding domain"/>
    <property type="match status" value="1"/>
</dbReference>
<dbReference type="PANTHER" id="PTHR42887:SF2">
    <property type="entry name" value="OS12G0638800 PROTEIN"/>
    <property type="match status" value="1"/>
</dbReference>
<gene>
    <name evidence="7" type="ORF">IAA70_02750</name>
</gene>
<dbReference type="InterPro" id="IPR004792">
    <property type="entry name" value="BaiN-like"/>
</dbReference>
<dbReference type="EMBL" id="DVGD01000076">
    <property type="protein sequence ID" value="HIR09304.1"/>
    <property type="molecule type" value="Genomic_DNA"/>
</dbReference>
<keyword evidence="3" id="KW-0274">FAD</keyword>
<keyword evidence="4" id="KW-0732">Signal</keyword>
<evidence type="ECO:0000259" key="5">
    <source>
        <dbReference type="Pfam" id="PF03486"/>
    </source>
</evidence>
<evidence type="ECO:0000313" key="8">
    <source>
        <dbReference type="Proteomes" id="UP000824258"/>
    </source>
</evidence>
<feature type="chain" id="PRO_5038953460" evidence="4">
    <location>
        <begin position="27"/>
        <end position="420"/>
    </location>
</feature>
<evidence type="ECO:0000256" key="2">
    <source>
        <dbReference type="ARBA" id="ARBA00022630"/>
    </source>
</evidence>
<reference evidence="7" key="2">
    <citation type="journal article" date="2021" name="PeerJ">
        <title>Extensive microbial diversity within the chicken gut microbiome revealed by metagenomics and culture.</title>
        <authorList>
            <person name="Gilroy R."/>
            <person name="Ravi A."/>
            <person name="Getino M."/>
            <person name="Pursley I."/>
            <person name="Horton D.L."/>
            <person name="Alikhan N.F."/>
            <person name="Baker D."/>
            <person name="Gharbi K."/>
            <person name="Hall N."/>
            <person name="Watson M."/>
            <person name="Adriaenssens E.M."/>
            <person name="Foster-Nyarko E."/>
            <person name="Jarju S."/>
            <person name="Secka A."/>
            <person name="Antonio M."/>
            <person name="Oren A."/>
            <person name="Chaudhuri R.R."/>
            <person name="La Ragione R."/>
            <person name="Hildebrand F."/>
            <person name="Pallen M.J."/>
        </authorList>
    </citation>
    <scope>NUCLEOTIDE SEQUENCE</scope>
    <source>
        <strain evidence="7">ChiHjej9B8-7071</strain>
    </source>
</reference>
<accession>A0A9D1A7G1</accession>
<keyword evidence="2" id="KW-0285">Flavoprotein</keyword>
<dbReference type="InterPro" id="IPR036188">
    <property type="entry name" value="FAD/NAD-bd_sf"/>
</dbReference>
<dbReference type="InterPro" id="IPR055178">
    <property type="entry name" value="RsdA/BaiN/AoA(So)-like_dom"/>
</dbReference>
<evidence type="ECO:0000256" key="3">
    <source>
        <dbReference type="ARBA" id="ARBA00022827"/>
    </source>
</evidence>
<comment type="caution">
    <text evidence="7">The sequence shown here is derived from an EMBL/GenBank/DDBJ whole genome shotgun (WGS) entry which is preliminary data.</text>
</comment>
<dbReference type="Gene3D" id="2.40.30.10">
    <property type="entry name" value="Translation factors"/>
    <property type="match status" value="1"/>
</dbReference>
<dbReference type="NCBIfam" id="TIGR00275">
    <property type="entry name" value="aminoacetone oxidase family FAD-binding enzyme"/>
    <property type="match status" value="1"/>
</dbReference>
<dbReference type="Proteomes" id="UP000824258">
    <property type="component" value="Unassembled WGS sequence"/>
</dbReference>
<name>A0A9D1A7G1_9FIRM</name>
<dbReference type="PANTHER" id="PTHR42887">
    <property type="entry name" value="OS12G0638800 PROTEIN"/>
    <property type="match status" value="1"/>
</dbReference>
<feature type="signal peptide" evidence="4">
    <location>
        <begin position="1"/>
        <end position="26"/>
    </location>
</feature>
<dbReference type="SUPFAM" id="SSF51905">
    <property type="entry name" value="FAD/NAD(P)-binding domain"/>
    <property type="match status" value="1"/>
</dbReference>
<dbReference type="AlphaFoldDB" id="A0A9D1A7G1"/>
<protein>
    <submittedName>
        <fullName evidence="7">NAD(P)/FAD-dependent oxidoreductase</fullName>
    </submittedName>
</protein>
<organism evidence="7 8">
    <name type="scientific">Candidatus Avoscillospira stercoripullorum</name>
    <dbReference type="NCBI Taxonomy" id="2840709"/>
    <lineage>
        <taxon>Bacteria</taxon>
        <taxon>Bacillati</taxon>
        <taxon>Bacillota</taxon>
        <taxon>Clostridia</taxon>
        <taxon>Eubacteriales</taxon>
        <taxon>Oscillospiraceae</taxon>
        <taxon>Oscillospiraceae incertae sedis</taxon>
        <taxon>Candidatus Avoscillospira</taxon>
    </lineage>
</organism>
<evidence type="ECO:0000313" key="7">
    <source>
        <dbReference type="EMBL" id="HIR09304.1"/>
    </source>
</evidence>
<dbReference type="PRINTS" id="PR00368">
    <property type="entry name" value="FADPNR"/>
</dbReference>